<dbReference type="Proteomes" id="UP000231280">
    <property type="component" value="Unassembled WGS sequence"/>
</dbReference>
<name>A0A2M7IG44_9BACT</name>
<organism evidence="1 2">
    <name type="scientific">Candidatus Portnoybacteria bacterium CG_4_8_14_3_um_filter_44_10</name>
    <dbReference type="NCBI Taxonomy" id="1974802"/>
    <lineage>
        <taxon>Bacteria</taxon>
        <taxon>Candidatus Portnoyibacteriota</taxon>
    </lineage>
</organism>
<accession>A0A2M7IG44</accession>
<reference evidence="2" key="1">
    <citation type="submission" date="2017-09" db="EMBL/GenBank/DDBJ databases">
        <title>Depth-based differentiation of microbial function through sediment-hosted aquifers and enrichment of novel symbionts in the deep terrestrial subsurface.</title>
        <authorList>
            <person name="Probst A.J."/>
            <person name="Ladd B."/>
            <person name="Jarett J.K."/>
            <person name="Geller-Mcgrath D.E."/>
            <person name="Sieber C.M.K."/>
            <person name="Emerson J.B."/>
            <person name="Anantharaman K."/>
            <person name="Thomas B.C."/>
            <person name="Malmstrom R."/>
            <person name="Stieglmeier M."/>
            <person name="Klingl A."/>
            <person name="Woyke T."/>
            <person name="Ryan C.M."/>
            <person name="Banfield J.F."/>
        </authorList>
    </citation>
    <scope>NUCLEOTIDE SEQUENCE [LARGE SCALE GENOMIC DNA]</scope>
</reference>
<dbReference type="EMBL" id="PFGX01000052">
    <property type="protein sequence ID" value="PIW75438.1"/>
    <property type="molecule type" value="Genomic_DNA"/>
</dbReference>
<sequence>KVRSGVVSVFALHSGNRDSAFAFQKPDDRTVKPIPVSPVELVDYLLVKLFKTPTNDPQFKPMKSYF</sequence>
<evidence type="ECO:0000313" key="1">
    <source>
        <dbReference type="EMBL" id="PIW75438.1"/>
    </source>
</evidence>
<proteinExistence type="predicted"/>
<evidence type="ECO:0000313" key="2">
    <source>
        <dbReference type="Proteomes" id="UP000231280"/>
    </source>
</evidence>
<gene>
    <name evidence="1" type="ORF">CO002_01940</name>
</gene>
<protein>
    <submittedName>
        <fullName evidence="1">Uncharacterized protein</fullName>
    </submittedName>
</protein>
<feature type="non-terminal residue" evidence="1">
    <location>
        <position position="1"/>
    </location>
</feature>
<comment type="caution">
    <text evidence="1">The sequence shown here is derived from an EMBL/GenBank/DDBJ whole genome shotgun (WGS) entry which is preliminary data.</text>
</comment>
<dbReference type="AlphaFoldDB" id="A0A2M7IG44"/>